<dbReference type="EMBL" id="JABFUD020000017">
    <property type="protein sequence ID" value="KAI5067610.1"/>
    <property type="molecule type" value="Genomic_DNA"/>
</dbReference>
<dbReference type="Proteomes" id="UP000886520">
    <property type="component" value="Chromosome 17"/>
</dbReference>
<name>A0A9D4UGT1_ADICA</name>
<sequence length="113" mass="11247">MAACSPGGPSPCWDPTSKSLKSPTLTSTSSASRGPLPSSATLSLSAQARHTLCSPSSLLSAHNASPLLGHAITGCLPQAAPPRGSSPPAPSAALANSDLAIGRLPLYTGFHFT</sequence>
<accession>A0A9D4UGT1</accession>
<dbReference type="AlphaFoldDB" id="A0A9D4UGT1"/>
<evidence type="ECO:0000256" key="1">
    <source>
        <dbReference type="SAM" id="MobiDB-lite"/>
    </source>
</evidence>
<evidence type="ECO:0000313" key="2">
    <source>
        <dbReference type="EMBL" id="KAI5067610.1"/>
    </source>
</evidence>
<protein>
    <submittedName>
        <fullName evidence="2">Uncharacterized protein</fullName>
    </submittedName>
</protein>
<organism evidence="2 3">
    <name type="scientific">Adiantum capillus-veneris</name>
    <name type="common">Maidenhair fern</name>
    <dbReference type="NCBI Taxonomy" id="13818"/>
    <lineage>
        <taxon>Eukaryota</taxon>
        <taxon>Viridiplantae</taxon>
        <taxon>Streptophyta</taxon>
        <taxon>Embryophyta</taxon>
        <taxon>Tracheophyta</taxon>
        <taxon>Polypodiopsida</taxon>
        <taxon>Polypodiidae</taxon>
        <taxon>Polypodiales</taxon>
        <taxon>Pteridineae</taxon>
        <taxon>Pteridaceae</taxon>
        <taxon>Vittarioideae</taxon>
        <taxon>Adiantum</taxon>
    </lineage>
</organism>
<reference evidence="2" key="1">
    <citation type="submission" date="2021-01" db="EMBL/GenBank/DDBJ databases">
        <title>Adiantum capillus-veneris genome.</title>
        <authorList>
            <person name="Fang Y."/>
            <person name="Liao Q."/>
        </authorList>
    </citation>
    <scope>NUCLEOTIDE SEQUENCE</scope>
    <source>
        <strain evidence="2">H3</strain>
        <tissue evidence="2">Leaf</tissue>
    </source>
</reference>
<feature type="non-terminal residue" evidence="2">
    <location>
        <position position="113"/>
    </location>
</feature>
<gene>
    <name evidence="2" type="ORF">GOP47_0018138</name>
</gene>
<comment type="caution">
    <text evidence="2">The sequence shown here is derived from an EMBL/GenBank/DDBJ whole genome shotgun (WGS) entry which is preliminary data.</text>
</comment>
<proteinExistence type="predicted"/>
<evidence type="ECO:0000313" key="3">
    <source>
        <dbReference type="Proteomes" id="UP000886520"/>
    </source>
</evidence>
<feature type="region of interest" description="Disordered" evidence="1">
    <location>
        <begin position="1"/>
        <end position="41"/>
    </location>
</feature>
<feature type="compositionally biased region" description="Low complexity" evidence="1">
    <location>
        <begin position="15"/>
        <end position="41"/>
    </location>
</feature>
<keyword evidence="3" id="KW-1185">Reference proteome</keyword>